<protein>
    <submittedName>
        <fullName evidence="1">Uncharacterized protein</fullName>
    </submittedName>
</protein>
<sequence length="242" mass="26308">MAPRFTKLPLTAHTLASGDKGPRPITSIWPRVAKNRGLSSFLPRVFTELKPYPLFIFPNRANPHCSSSSLSRSDPPPCPPSAALSITLSIAYCASVHEVWVAGLAPPPNSRRKGGSHCCATVEKEAATVQPSLWPPSRHRRSSVAASCTPPSRCLWLRTLSRVRRALRRASVAPLRHGPPQPPLADKRCTAAPCDCSDEYLVPRSPFPATVAPPILSELLKTSVSWVCIIFHCHSIFTLLGS</sequence>
<keyword evidence="2" id="KW-1185">Reference proteome</keyword>
<reference evidence="1 2" key="1">
    <citation type="submission" date="2019-04" db="EMBL/GenBank/DDBJ databases">
        <title>An improved genome assembly and genetic linkage map for asparagus bean, Vigna unguiculata ssp. sesquipedialis.</title>
        <authorList>
            <person name="Xia Q."/>
            <person name="Zhang R."/>
            <person name="Dong Y."/>
        </authorList>
    </citation>
    <scope>NUCLEOTIDE SEQUENCE [LARGE SCALE GENOMIC DNA]</scope>
    <source>
        <tissue evidence="1">Leaf</tissue>
    </source>
</reference>
<proteinExistence type="predicted"/>
<dbReference type="AlphaFoldDB" id="A0A4D6NMP9"/>
<organism evidence="1 2">
    <name type="scientific">Vigna unguiculata</name>
    <name type="common">Cowpea</name>
    <dbReference type="NCBI Taxonomy" id="3917"/>
    <lineage>
        <taxon>Eukaryota</taxon>
        <taxon>Viridiplantae</taxon>
        <taxon>Streptophyta</taxon>
        <taxon>Embryophyta</taxon>
        <taxon>Tracheophyta</taxon>
        <taxon>Spermatophyta</taxon>
        <taxon>Magnoliopsida</taxon>
        <taxon>eudicotyledons</taxon>
        <taxon>Gunneridae</taxon>
        <taxon>Pentapetalae</taxon>
        <taxon>rosids</taxon>
        <taxon>fabids</taxon>
        <taxon>Fabales</taxon>
        <taxon>Fabaceae</taxon>
        <taxon>Papilionoideae</taxon>
        <taxon>50 kb inversion clade</taxon>
        <taxon>NPAAA clade</taxon>
        <taxon>indigoferoid/millettioid clade</taxon>
        <taxon>Phaseoleae</taxon>
        <taxon>Vigna</taxon>
    </lineage>
</organism>
<evidence type="ECO:0000313" key="2">
    <source>
        <dbReference type="Proteomes" id="UP000501690"/>
    </source>
</evidence>
<name>A0A4D6NMP9_VIGUN</name>
<dbReference type="Proteomes" id="UP000501690">
    <property type="component" value="Linkage Group LG11"/>
</dbReference>
<gene>
    <name evidence="1" type="ORF">DEO72_LG11g1922</name>
</gene>
<accession>A0A4D6NMP9</accession>
<dbReference type="EMBL" id="CP039355">
    <property type="protein sequence ID" value="QCE14916.1"/>
    <property type="molecule type" value="Genomic_DNA"/>
</dbReference>
<evidence type="ECO:0000313" key="1">
    <source>
        <dbReference type="EMBL" id="QCE14916.1"/>
    </source>
</evidence>